<dbReference type="Proteomes" id="UP001295444">
    <property type="component" value="Chromosome 07"/>
</dbReference>
<dbReference type="Pfam" id="PF00685">
    <property type="entry name" value="Sulfotransfer_1"/>
    <property type="match status" value="1"/>
</dbReference>
<evidence type="ECO:0000259" key="6">
    <source>
        <dbReference type="Pfam" id="PF00685"/>
    </source>
</evidence>
<feature type="domain" description="Sulfotransferase" evidence="6">
    <location>
        <begin position="49"/>
        <end position="299"/>
    </location>
</feature>
<keyword evidence="3" id="KW-0963">Cytoplasm</keyword>
<gene>
    <name evidence="7" type="ORF">PECUL_23A062467</name>
</gene>
<dbReference type="PANTHER" id="PTHR11783">
    <property type="entry name" value="SULFOTRANSFERASE SULT"/>
    <property type="match status" value="1"/>
</dbReference>
<evidence type="ECO:0000313" key="7">
    <source>
        <dbReference type="EMBL" id="CAH2308157.1"/>
    </source>
</evidence>
<evidence type="ECO:0000256" key="4">
    <source>
        <dbReference type="ARBA" id="ARBA00022679"/>
    </source>
</evidence>
<dbReference type="EC" id="2.8.2.-" evidence="5"/>
<sequence length="307" mass="36027">MNQEDYGDSLHNAPDGTFYRFPLRLVHGVPLMKPIADDWQKVESFQARPDDLLIATYPKAGTTWMQEIVDLVVNEGDLEKVKRAPTHIRFPFLEICSPPPIPSGIDILEETPSPRIIKTHLAYKLVPKSFWDQNCKVIYIARNAKDNAVSYYYFDLMNKTQPDPGPWEKYVDTFLKGDVGWGSWFDHVIDWWKAKDKHRILYMFYEDMKEDPKREIRKVMDFLGKNLSENILEKIYQHTSFQAMKDNPMANYTSFPSSILDHSCSPFMRKGEVGDWVNHFSETQNEVFDAKYKRRMEGTDLNFRYSI</sequence>
<dbReference type="GO" id="GO:0008146">
    <property type="term" value="F:sulfotransferase activity"/>
    <property type="evidence" value="ECO:0007669"/>
    <property type="project" value="InterPro"/>
</dbReference>
<dbReference type="FunFam" id="3.40.50.300:FF:000433">
    <property type="entry name" value="Estrogen sulfotransferase"/>
    <property type="match status" value="1"/>
</dbReference>
<reference evidence="7" key="1">
    <citation type="submission" date="2022-03" db="EMBL/GenBank/DDBJ databases">
        <authorList>
            <person name="Alioto T."/>
            <person name="Alioto T."/>
            <person name="Gomez Garrido J."/>
        </authorList>
    </citation>
    <scope>NUCLEOTIDE SEQUENCE</scope>
</reference>
<dbReference type="InterPro" id="IPR027417">
    <property type="entry name" value="P-loop_NTPase"/>
</dbReference>
<accession>A0AAD1SW15</accession>
<proteinExistence type="inferred from homology"/>
<dbReference type="InterPro" id="IPR000863">
    <property type="entry name" value="Sulfotransferase_dom"/>
</dbReference>
<evidence type="ECO:0000313" key="8">
    <source>
        <dbReference type="Proteomes" id="UP001295444"/>
    </source>
</evidence>
<name>A0AAD1SW15_PELCU</name>
<protein>
    <recommendedName>
        <fullName evidence="5">Sulfotransferase</fullName>
        <ecNumber evidence="5">2.8.2.-</ecNumber>
    </recommendedName>
</protein>
<keyword evidence="4 5" id="KW-0808">Transferase</keyword>
<evidence type="ECO:0000256" key="1">
    <source>
        <dbReference type="ARBA" id="ARBA00004496"/>
    </source>
</evidence>
<evidence type="ECO:0000256" key="2">
    <source>
        <dbReference type="ARBA" id="ARBA00005771"/>
    </source>
</evidence>
<dbReference type="EMBL" id="OW240918">
    <property type="protein sequence ID" value="CAH2308157.1"/>
    <property type="molecule type" value="Genomic_DNA"/>
</dbReference>
<organism evidence="7 8">
    <name type="scientific">Pelobates cultripes</name>
    <name type="common">Western spadefoot toad</name>
    <dbReference type="NCBI Taxonomy" id="61616"/>
    <lineage>
        <taxon>Eukaryota</taxon>
        <taxon>Metazoa</taxon>
        <taxon>Chordata</taxon>
        <taxon>Craniata</taxon>
        <taxon>Vertebrata</taxon>
        <taxon>Euteleostomi</taxon>
        <taxon>Amphibia</taxon>
        <taxon>Batrachia</taxon>
        <taxon>Anura</taxon>
        <taxon>Pelobatoidea</taxon>
        <taxon>Pelobatidae</taxon>
        <taxon>Pelobates</taxon>
    </lineage>
</organism>
<comment type="similarity">
    <text evidence="2 5">Belongs to the sulfotransferase 1 family.</text>
</comment>
<comment type="subcellular location">
    <subcellularLocation>
        <location evidence="1">Cytoplasm</location>
    </subcellularLocation>
</comment>
<evidence type="ECO:0000256" key="5">
    <source>
        <dbReference type="RuleBase" id="RU361155"/>
    </source>
</evidence>
<keyword evidence="8" id="KW-1185">Reference proteome</keyword>
<evidence type="ECO:0000256" key="3">
    <source>
        <dbReference type="ARBA" id="ARBA00022490"/>
    </source>
</evidence>
<dbReference type="GO" id="GO:0005737">
    <property type="term" value="C:cytoplasm"/>
    <property type="evidence" value="ECO:0007669"/>
    <property type="project" value="UniProtKB-SubCell"/>
</dbReference>
<dbReference type="Gene3D" id="3.40.50.300">
    <property type="entry name" value="P-loop containing nucleotide triphosphate hydrolases"/>
    <property type="match status" value="1"/>
</dbReference>
<dbReference type="AlphaFoldDB" id="A0AAD1SW15"/>
<dbReference type="SUPFAM" id="SSF52540">
    <property type="entry name" value="P-loop containing nucleoside triphosphate hydrolases"/>
    <property type="match status" value="1"/>
</dbReference>